<dbReference type="AlphaFoldDB" id="A0A377VZZ5"/>
<evidence type="ECO:0000256" key="1">
    <source>
        <dbReference type="SAM" id="SignalP"/>
    </source>
</evidence>
<gene>
    <name evidence="2" type="ORF">NCTC9637_03175</name>
</gene>
<feature type="chain" id="PRO_5017077225" evidence="1">
    <location>
        <begin position="19"/>
        <end position="79"/>
    </location>
</feature>
<name>A0A377VZZ5_KLEPN</name>
<dbReference type="EMBL" id="UGLB01000003">
    <property type="protein sequence ID" value="STT48236.1"/>
    <property type="molecule type" value="Genomic_DNA"/>
</dbReference>
<feature type="signal peptide" evidence="1">
    <location>
        <begin position="1"/>
        <end position="18"/>
    </location>
</feature>
<sequence>MKKSLIALVLLCPLAANAAGGDYTLNCHMGKDNKTLTKLDLIDTSVINFAILGGEDHLKDEQGYGIFQQVGGVIIVVLL</sequence>
<protein>
    <submittedName>
        <fullName evidence="2">Uncharacterized protein</fullName>
    </submittedName>
</protein>
<keyword evidence="1" id="KW-0732">Signal</keyword>
<accession>A0A377VZZ5</accession>
<organism evidence="2 3">
    <name type="scientific">Klebsiella pneumoniae</name>
    <dbReference type="NCBI Taxonomy" id="573"/>
    <lineage>
        <taxon>Bacteria</taxon>
        <taxon>Pseudomonadati</taxon>
        <taxon>Pseudomonadota</taxon>
        <taxon>Gammaproteobacteria</taxon>
        <taxon>Enterobacterales</taxon>
        <taxon>Enterobacteriaceae</taxon>
        <taxon>Klebsiella/Raoultella group</taxon>
        <taxon>Klebsiella</taxon>
        <taxon>Klebsiella pneumoniae complex</taxon>
    </lineage>
</organism>
<reference evidence="2 3" key="1">
    <citation type="submission" date="2018-06" db="EMBL/GenBank/DDBJ databases">
        <authorList>
            <consortium name="Pathogen Informatics"/>
            <person name="Doyle S."/>
        </authorList>
    </citation>
    <scope>NUCLEOTIDE SEQUENCE [LARGE SCALE GENOMIC DNA]</scope>
    <source>
        <strain evidence="2 3">NCTC9637</strain>
    </source>
</reference>
<dbReference type="Proteomes" id="UP000255099">
    <property type="component" value="Unassembled WGS sequence"/>
</dbReference>
<evidence type="ECO:0000313" key="2">
    <source>
        <dbReference type="EMBL" id="STT48236.1"/>
    </source>
</evidence>
<proteinExistence type="predicted"/>
<evidence type="ECO:0000313" key="3">
    <source>
        <dbReference type="Proteomes" id="UP000255099"/>
    </source>
</evidence>